<dbReference type="Proteomes" id="UP001217089">
    <property type="component" value="Unassembled WGS sequence"/>
</dbReference>
<keyword evidence="4" id="KW-1185">Reference proteome</keyword>
<dbReference type="Gene3D" id="3.30.465.10">
    <property type="match status" value="1"/>
</dbReference>
<protein>
    <recommendedName>
        <fullName evidence="2">FAD-binding PCMH-type domain-containing protein</fullName>
    </recommendedName>
</protein>
<sequence length="591" mass="68370">MGCTTSSEQRDLQEARDNLNYEIGHSDVFKVKRFKRLENPDVFDHVLVAYPRSIDDLVRLKKVATGLDYRVVTSGLQETLQKSPRCIKMIYQRRRLDIEDTIKHLYGEVPPINEESFSNWCGNQTNTSVFAARPQNLQHIQTLVKYARDKKWRVRCAGRKHSWSPLFADEGQMLLYMDQMESDYPNGERILDVLAGVPLEDLKKFELNNKVNLPCNTVLTVVQLVSVVVSGCHGVGWNFQTPADYVTKIRIVNSFGELVTYSTDNMSQLRAVVTSYGLFGVVYDVRITMFPQKNAKVLNTYNTVSEIYYKPENMKTLVEGNQSVEMFWLPFNSFPTSEYNPKNDKIWIRLINQTDVTHVLEPKSYYENQSHWALVTETALNKYTPILNNNPELFTFADWVSFHLIKDELYPEKTIYQEFPNAVHWRPHLEIGVVYDMEFAFDFKGDYGMICRAIQFVMDKVVSYHKIKKYPLNVVLEMRWMAYSDAYMCPAVIGNPKNGGSGHVVYLEILSVIGTEGWEDFCKEIGTEWMKYGGVPHLAKQWSFLPGIDAHIRKMFGSNMVQFLKELKASKADPDGIFQNDRLQELFYSKT</sequence>
<dbReference type="PANTHER" id="PTHR43762">
    <property type="entry name" value="L-GULONOLACTONE OXIDASE"/>
    <property type="match status" value="1"/>
</dbReference>
<accession>A0ABQ9F2R1</accession>
<dbReference type="InterPro" id="IPR016166">
    <property type="entry name" value="FAD-bd_PCMH"/>
</dbReference>
<dbReference type="Pfam" id="PF04030">
    <property type="entry name" value="ALO"/>
    <property type="match status" value="1"/>
</dbReference>
<organism evidence="3 4">
    <name type="scientific">Tegillarca granosa</name>
    <name type="common">Malaysian cockle</name>
    <name type="synonym">Anadara granosa</name>
    <dbReference type="NCBI Taxonomy" id="220873"/>
    <lineage>
        <taxon>Eukaryota</taxon>
        <taxon>Metazoa</taxon>
        <taxon>Spiralia</taxon>
        <taxon>Lophotrochozoa</taxon>
        <taxon>Mollusca</taxon>
        <taxon>Bivalvia</taxon>
        <taxon>Autobranchia</taxon>
        <taxon>Pteriomorphia</taxon>
        <taxon>Arcoida</taxon>
        <taxon>Arcoidea</taxon>
        <taxon>Arcidae</taxon>
        <taxon>Tegillarca</taxon>
    </lineage>
</organism>
<evidence type="ECO:0000259" key="2">
    <source>
        <dbReference type="PROSITE" id="PS51387"/>
    </source>
</evidence>
<dbReference type="InterPro" id="IPR010031">
    <property type="entry name" value="FAD_lactone_oxidase-like"/>
</dbReference>
<dbReference type="PROSITE" id="PS51387">
    <property type="entry name" value="FAD_PCMH"/>
    <property type="match status" value="1"/>
</dbReference>
<dbReference type="InterPro" id="IPR007173">
    <property type="entry name" value="ALO_C"/>
</dbReference>
<reference evidence="3 4" key="1">
    <citation type="submission" date="2022-12" db="EMBL/GenBank/DDBJ databases">
        <title>Chromosome-level genome of Tegillarca granosa.</title>
        <authorList>
            <person name="Kim J."/>
        </authorList>
    </citation>
    <scope>NUCLEOTIDE SEQUENCE [LARGE SCALE GENOMIC DNA]</scope>
    <source>
        <strain evidence="3">Teg-2019</strain>
        <tissue evidence="3">Adductor muscle</tissue>
    </source>
</reference>
<dbReference type="InterPro" id="IPR016167">
    <property type="entry name" value="FAD-bd_PCMH_sub1"/>
</dbReference>
<feature type="domain" description="FAD-binding PCMH-type" evidence="2">
    <location>
        <begin position="122"/>
        <end position="292"/>
    </location>
</feature>
<gene>
    <name evidence="3" type="ORF">KUTeg_011045</name>
</gene>
<dbReference type="SUPFAM" id="SSF56176">
    <property type="entry name" value="FAD-binding/transporter-associated domain-like"/>
    <property type="match status" value="1"/>
</dbReference>
<dbReference type="InterPro" id="IPR006094">
    <property type="entry name" value="Oxid_FAD_bind_N"/>
</dbReference>
<dbReference type="Pfam" id="PF01565">
    <property type="entry name" value="FAD_binding_4"/>
    <property type="match status" value="1"/>
</dbReference>
<dbReference type="Gene3D" id="3.30.43.10">
    <property type="entry name" value="Uridine Diphospho-n-acetylenolpyruvylglucosamine Reductase, domain 2"/>
    <property type="match status" value="1"/>
</dbReference>
<name>A0ABQ9F2R1_TEGGR</name>
<dbReference type="EMBL" id="JARBDR010000496">
    <property type="protein sequence ID" value="KAJ8311690.1"/>
    <property type="molecule type" value="Genomic_DNA"/>
</dbReference>
<dbReference type="InterPro" id="IPR036318">
    <property type="entry name" value="FAD-bd_PCMH-like_sf"/>
</dbReference>
<dbReference type="Gene3D" id="3.30.70.2520">
    <property type="match status" value="1"/>
</dbReference>
<evidence type="ECO:0000256" key="1">
    <source>
        <dbReference type="ARBA" id="ARBA00023002"/>
    </source>
</evidence>
<keyword evidence="1" id="KW-0560">Oxidoreductase</keyword>
<comment type="caution">
    <text evidence="3">The sequence shown here is derived from an EMBL/GenBank/DDBJ whole genome shotgun (WGS) entry which is preliminary data.</text>
</comment>
<dbReference type="PANTHER" id="PTHR43762:SF1">
    <property type="entry name" value="D-ARABINONO-1,4-LACTONE OXIDASE"/>
    <property type="match status" value="1"/>
</dbReference>
<evidence type="ECO:0000313" key="4">
    <source>
        <dbReference type="Proteomes" id="UP001217089"/>
    </source>
</evidence>
<evidence type="ECO:0000313" key="3">
    <source>
        <dbReference type="EMBL" id="KAJ8311690.1"/>
    </source>
</evidence>
<proteinExistence type="predicted"/>
<dbReference type="InterPro" id="IPR016169">
    <property type="entry name" value="FAD-bd_PCMH_sub2"/>
</dbReference>